<proteinExistence type="predicted"/>
<reference evidence="1 2" key="1">
    <citation type="submission" date="2024-04" db="EMBL/GenBank/DDBJ databases">
        <authorList>
            <person name="Rising A."/>
            <person name="Reimegard J."/>
            <person name="Sonavane S."/>
            <person name="Akerstrom W."/>
            <person name="Nylinder S."/>
            <person name="Hedman E."/>
            <person name="Kallberg Y."/>
        </authorList>
    </citation>
    <scope>NUCLEOTIDE SEQUENCE [LARGE SCALE GENOMIC DNA]</scope>
</reference>
<evidence type="ECO:0000313" key="1">
    <source>
        <dbReference type="EMBL" id="CAL1276804.1"/>
    </source>
</evidence>
<dbReference type="EMBL" id="CAXIEN010000096">
    <property type="protein sequence ID" value="CAL1276804.1"/>
    <property type="molecule type" value="Genomic_DNA"/>
</dbReference>
<comment type="caution">
    <text evidence="1">The sequence shown here is derived from an EMBL/GenBank/DDBJ whole genome shotgun (WGS) entry which is preliminary data.</text>
</comment>
<name>A0AAV1ZYA8_9ARAC</name>
<protein>
    <submittedName>
        <fullName evidence="1">Uncharacterized protein</fullName>
    </submittedName>
</protein>
<sequence length="83" mass="9260">MSESLSEKLTSVPRSILNKVYISVFKFISHVIFALEPLLERQIYHLCGRLNTGRIATSMPESLSEKLSSVPRSIYLSGSSLAM</sequence>
<organism evidence="1 2">
    <name type="scientific">Larinioides sclopetarius</name>
    <dbReference type="NCBI Taxonomy" id="280406"/>
    <lineage>
        <taxon>Eukaryota</taxon>
        <taxon>Metazoa</taxon>
        <taxon>Ecdysozoa</taxon>
        <taxon>Arthropoda</taxon>
        <taxon>Chelicerata</taxon>
        <taxon>Arachnida</taxon>
        <taxon>Araneae</taxon>
        <taxon>Araneomorphae</taxon>
        <taxon>Entelegynae</taxon>
        <taxon>Araneoidea</taxon>
        <taxon>Araneidae</taxon>
        <taxon>Larinioides</taxon>
    </lineage>
</organism>
<accession>A0AAV1ZYA8</accession>
<dbReference type="AlphaFoldDB" id="A0AAV1ZYA8"/>
<dbReference type="Proteomes" id="UP001497382">
    <property type="component" value="Unassembled WGS sequence"/>
</dbReference>
<evidence type="ECO:0000313" key="2">
    <source>
        <dbReference type="Proteomes" id="UP001497382"/>
    </source>
</evidence>
<gene>
    <name evidence="1" type="ORF">LARSCL_LOCUS8849</name>
</gene>
<keyword evidence="2" id="KW-1185">Reference proteome</keyword>